<keyword evidence="4" id="KW-1185">Reference proteome</keyword>
<proteinExistence type="predicted"/>
<dbReference type="InterPro" id="IPR021994">
    <property type="entry name" value="DUF3592"/>
</dbReference>
<reference evidence="4" key="1">
    <citation type="journal article" date="2019" name="Int. J. Syst. Evol. Microbiol.">
        <title>The Global Catalogue of Microorganisms (GCM) 10K type strain sequencing project: providing services to taxonomists for standard genome sequencing and annotation.</title>
        <authorList>
            <consortium name="The Broad Institute Genomics Platform"/>
            <consortium name="The Broad Institute Genome Sequencing Center for Infectious Disease"/>
            <person name="Wu L."/>
            <person name="Ma J."/>
        </authorList>
    </citation>
    <scope>NUCLEOTIDE SEQUENCE [LARGE SCALE GENOMIC DNA]</scope>
    <source>
        <strain evidence="4">JCM 15933</strain>
    </source>
</reference>
<sequence length="173" mass="19008">MAGKRKRRRRLRPDDQATRLNRLKTRPTLPRRRRARHSSPYANTKEWAGIVLATVAGLVFVCIALQMHYDHRILQQRGLVTTGEIVSVSYTKGGAFAEVRFTTADGRTVQADVSNTGDATEVKVGARMEVRYDPKDPTGRVEDPNGDGSTRWMVGIGGVVLLAGAAYGTSRVA</sequence>
<protein>
    <recommendedName>
        <fullName evidence="2">DUF3592 domain-containing protein</fullName>
    </recommendedName>
</protein>
<dbReference type="Pfam" id="PF12158">
    <property type="entry name" value="DUF3592"/>
    <property type="match status" value="1"/>
</dbReference>
<comment type="caution">
    <text evidence="3">The sequence shown here is derived from an EMBL/GenBank/DDBJ whole genome shotgun (WGS) entry which is preliminary data.</text>
</comment>
<organism evidence="3 4">
    <name type="scientific">Dactylosporangium maewongense</name>
    <dbReference type="NCBI Taxonomy" id="634393"/>
    <lineage>
        <taxon>Bacteria</taxon>
        <taxon>Bacillati</taxon>
        <taxon>Actinomycetota</taxon>
        <taxon>Actinomycetes</taxon>
        <taxon>Micromonosporales</taxon>
        <taxon>Micromonosporaceae</taxon>
        <taxon>Dactylosporangium</taxon>
    </lineage>
</organism>
<feature type="domain" description="DUF3592" evidence="2">
    <location>
        <begin position="81"/>
        <end position="138"/>
    </location>
</feature>
<feature type="transmembrane region" description="Helical" evidence="1">
    <location>
        <begin position="47"/>
        <end position="69"/>
    </location>
</feature>
<keyword evidence="1" id="KW-0472">Membrane</keyword>
<keyword evidence="1" id="KW-1133">Transmembrane helix</keyword>
<evidence type="ECO:0000259" key="2">
    <source>
        <dbReference type="Pfam" id="PF12158"/>
    </source>
</evidence>
<evidence type="ECO:0000313" key="4">
    <source>
        <dbReference type="Proteomes" id="UP001501470"/>
    </source>
</evidence>
<gene>
    <name evidence="3" type="ORF">GCM10009827_071790</name>
</gene>
<name>A0ABP4MCI9_9ACTN</name>
<evidence type="ECO:0000313" key="3">
    <source>
        <dbReference type="EMBL" id="GAA1541937.1"/>
    </source>
</evidence>
<dbReference type="RefSeq" id="WP_344507104.1">
    <property type="nucleotide sequence ID" value="NZ_BAAAQD010000016.1"/>
</dbReference>
<accession>A0ABP4MCI9</accession>
<dbReference type="Proteomes" id="UP001501470">
    <property type="component" value="Unassembled WGS sequence"/>
</dbReference>
<evidence type="ECO:0000256" key="1">
    <source>
        <dbReference type="SAM" id="Phobius"/>
    </source>
</evidence>
<dbReference type="EMBL" id="BAAAQD010000016">
    <property type="protein sequence ID" value="GAA1541937.1"/>
    <property type="molecule type" value="Genomic_DNA"/>
</dbReference>
<keyword evidence="1" id="KW-0812">Transmembrane</keyword>